<sequence>MVGAQWRERQLTALRSSPWPPSAPRSPPRERAARADGGHGSPKLHLRQAGDLMRRIYTKSHFDTEAKRRRAEGGPELCFRTARSRDERSDPPRPPRL</sequence>
<evidence type="ECO:0000313" key="2">
    <source>
        <dbReference type="EMBL" id="GBP67572.1"/>
    </source>
</evidence>
<dbReference type="AlphaFoldDB" id="A0A4C1XWX7"/>
<dbReference type="Proteomes" id="UP000299102">
    <property type="component" value="Unassembled WGS sequence"/>
</dbReference>
<feature type="compositionally biased region" description="Basic and acidic residues" evidence="1">
    <location>
        <begin position="27"/>
        <end position="37"/>
    </location>
</feature>
<gene>
    <name evidence="2" type="ORF">EVAR_98626_1</name>
</gene>
<feature type="region of interest" description="Disordered" evidence="1">
    <location>
        <begin position="62"/>
        <end position="97"/>
    </location>
</feature>
<reference evidence="2 3" key="1">
    <citation type="journal article" date="2019" name="Commun. Biol.">
        <title>The bagworm genome reveals a unique fibroin gene that provides high tensile strength.</title>
        <authorList>
            <person name="Kono N."/>
            <person name="Nakamura H."/>
            <person name="Ohtoshi R."/>
            <person name="Tomita M."/>
            <person name="Numata K."/>
            <person name="Arakawa K."/>
        </authorList>
    </citation>
    <scope>NUCLEOTIDE SEQUENCE [LARGE SCALE GENOMIC DNA]</scope>
</reference>
<feature type="compositionally biased region" description="Basic and acidic residues" evidence="1">
    <location>
        <begin position="1"/>
        <end position="10"/>
    </location>
</feature>
<evidence type="ECO:0000313" key="3">
    <source>
        <dbReference type="Proteomes" id="UP000299102"/>
    </source>
</evidence>
<keyword evidence="3" id="KW-1185">Reference proteome</keyword>
<evidence type="ECO:0000256" key="1">
    <source>
        <dbReference type="SAM" id="MobiDB-lite"/>
    </source>
</evidence>
<feature type="region of interest" description="Disordered" evidence="1">
    <location>
        <begin position="1"/>
        <end position="50"/>
    </location>
</feature>
<dbReference type="EMBL" id="BGZK01000987">
    <property type="protein sequence ID" value="GBP67572.1"/>
    <property type="molecule type" value="Genomic_DNA"/>
</dbReference>
<comment type="caution">
    <text evidence="2">The sequence shown here is derived from an EMBL/GenBank/DDBJ whole genome shotgun (WGS) entry which is preliminary data.</text>
</comment>
<accession>A0A4C1XWX7</accession>
<proteinExistence type="predicted"/>
<organism evidence="2 3">
    <name type="scientific">Eumeta variegata</name>
    <name type="common">Bagworm moth</name>
    <name type="synonym">Eumeta japonica</name>
    <dbReference type="NCBI Taxonomy" id="151549"/>
    <lineage>
        <taxon>Eukaryota</taxon>
        <taxon>Metazoa</taxon>
        <taxon>Ecdysozoa</taxon>
        <taxon>Arthropoda</taxon>
        <taxon>Hexapoda</taxon>
        <taxon>Insecta</taxon>
        <taxon>Pterygota</taxon>
        <taxon>Neoptera</taxon>
        <taxon>Endopterygota</taxon>
        <taxon>Lepidoptera</taxon>
        <taxon>Glossata</taxon>
        <taxon>Ditrysia</taxon>
        <taxon>Tineoidea</taxon>
        <taxon>Psychidae</taxon>
        <taxon>Oiketicinae</taxon>
        <taxon>Eumeta</taxon>
    </lineage>
</organism>
<name>A0A4C1XWX7_EUMVA</name>
<feature type="compositionally biased region" description="Basic and acidic residues" evidence="1">
    <location>
        <begin position="83"/>
        <end position="97"/>
    </location>
</feature>
<protein>
    <submittedName>
        <fullName evidence="2">Uncharacterized protein</fullName>
    </submittedName>
</protein>